<evidence type="ECO:0000259" key="9">
    <source>
        <dbReference type="Pfam" id="PF00155"/>
    </source>
</evidence>
<dbReference type="GO" id="GO:0030170">
    <property type="term" value="F:pyridoxal phosphate binding"/>
    <property type="evidence" value="ECO:0007669"/>
    <property type="project" value="InterPro"/>
</dbReference>
<feature type="compositionally biased region" description="Low complexity" evidence="8">
    <location>
        <begin position="1"/>
        <end position="17"/>
    </location>
</feature>
<reference evidence="11" key="1">
    <citation type="submission" date="2019-03" db="EMBL/GenBank/DDBJ databases">
        <authorList>
            <person name="Danneels B."/>
        </authorList>
    </citation>
    <scope>NUCLEOTIDE SEQUENCE</scope>
</reference>
<evidence type="ECO:0000256" key="2">
    <source>
        <dbReference type="ARBA" id="ARBA00022576"/>
    </source>
</evidence>
<dbReference type="PANTHER" id="PTHR42885:SF2">
    <property type="entry name" value="HISTIDINOL-PHOSPHATE AMINOTRANSFERASE"/>
    <property type="match status" value="1"/>
</dbReference>
<evidence type="ECO:0000313" key="10">
    <source>
        <dbReference type="EMBL" id="VFR50996.1"/>
    </source>
</evidence>
<gene>
    <name evidence="10" type="ORF">ANT2_0277</name>
    <name evidence="11" type="ORF">ANT3_0278</name>
</gene>
<dbReference type="AlphaFoldDB" id="A0A484S789"/>
<comment type="pathway">
    <text evidence="7">Amino-acid biosynthesis.</text>
</comment>
<dbReference type="GO" id="GO:0000105">
    <property type="term" value="P:L-histidine biosynthetic process"/>
    <property type="evidence" value="ECO:0007669"/>
    <property type="project" value="UniProtKB-KW"/>
</dbReference>
<keyword evidence="3" id="KW-0028">Amino-acid biosynthesis</keyword>
<organism evidence="11">
    <name type="scientific">plant metagenome</name>
    <dbReference type="NCBI Taxonomy" id="1297885"/>
    <lineage>
        <taxon>unclassified sequences</taxon>
        <taxon>metagenomes</taxon>
        <taxon>organismal metagenomes</taxon>
    </lineage>
</organism>
<feature type="region of interest" description="Disordered" evidence="8">
    <location>
        <begin position="1"/>
        <end position="29"/>
    </location>
</feature>
<dbReference type="HAMAP" id="MF_01023">
    <property type="entry name" value="HisC_aminotrans_2"/>
    <property type="match status" value="1"/>
</dbReference>
<keyword evidence="6" id="KW-0368">Histidine biosynthesis</keyword>
<keyword evidence="4 11" id="KW-0808">Transferase</keyword>
<dbReference type="InterPro" id="IPR005861">
    <property type="entry name" value="HisP_aminotrans"/>
</dbReference>
<evidence type="ECO:0000256" key="7">
    <source>
        <dbReference type="ARBA" id="ARBA00029440"/>
    </source>
</evidence>
<dbReference type="InterPro" id="IPR015421">
    <property type="entry name" value="PyrdxlP-dep_Trfase_major"/>
</dbReference>
<dbReference type="EC" id="2.6.1.9" evidence="11"/>
<dbReference type="Gene3D" id="3.40.640.10">
    <property type="entry name" value="Type I PLP-dependent aspartate aminotransferase-like (Major domain)"/>
    <property type="match status" value="1"/>
</dbReference>
<dbReference type="InterPro" id="IPR004839">
    <property type="entry name" value="Aminotransferase_I/II_large"/>
</dbReference>
<dbReference type="NCBIfam" id="TIGR01141">
    <property type="entry name" value="hisC"/>
    <property type="match status" value="1"/>
</dbReference>
<evidence type="ECO:0000313" key="11">
    <source>
        <dbReference type="EMBL" id="VFR57701.1"/>
    </source>
</evidence>
<dbReference type="CDD" id="cd00609">
    <property type="entry name" value="AAT_like"/>
    <property type="match status" value="1"/>
</dbReference>
<dbReference type="SUPFAM" id="SSF53383">
    <property type="entry name" value="PLP-dependent transferases"/>
    <property type="match status" value="1"/>
</dbReference>
<evidence type="ECO:0000256" key="3">
    <source>
        <dbReference type="ARBA" id="ARBA00022605"/>
    </source>
</evidence>
<dbReference type="InterPro" id="IPR015422">
    <property type="entry name" value="PyrdxlP-dep_Trfase_small"/>
</dbReference>
<evidence type="ECO:0000256" key="6">
    <source>
        <dbReference type="ARBA" id="ARBA00023102"/>
    </source>
</evidence>
<dbReference type="GO" id="GO:0004400">
    <property type="term" value="F:histidinol-phosphate transaminase activity"/>
    <property type="evidence" value="ECO:0007669"/>
    <property type="project" value="UniProtKB-EC"/>
</dbReference>
<dbReference type="EMBL" id="CAADIG010000031">
    <property type="protein sequence ID" value="VFR50996.1"/>
    <property type="molecule type" value="Genomic_DNA"/>
</dbReference>
<dbReference type="EMBL" id="CAADID010000001">
    <property type="protein sequence ID" value="VFR57701.1"/>
    <property type="molecule type" value="Genomic_DNA"/>
</dbReference>
<keyword evidence="2 11" id="KW-0032">Aminotransferase</keyword>
<dbReference type="InterPro" id="IPR015424">
    <property type="entry name" value="PyrdxlP-dep_Trfase"/>
</dbReference>
<dbReference type="Gene3D" id="3.90.1150.10">
    <property type="entry name" value="Aspartate Aminotransferase, domain 1"/>
    <property type="match status" value="1"/>
</dbReference>
<keyword evidence="5" id="KW-0663">Pyridoxal phosphate</keyword>
<proteinExistence type="inferred from homology"/>
<sequence length="389" mass="41129">MSPARTGGQTPPGAPGAESPVSPQNDARVADRVADRVAATVRADIRGLQAYPVAHAAGCIKLDAMECPYPLPPALRDAVAAAIAHSDLTRYPGDNAALRARVRQAFDVPEAAGLVFGNGSDELIHLLVQACCAPGDVVLSPWPSFVYFDMAARFDHARFVGVPLTPALELDLPALLDAIAREQPKLVFLALPNNPTGGLWPDDAVRAVLAAAPGLVVVDEAYQPFAGHTWMPEVLAHPNLVVLRTVSKIGLAGLRFGYLAGHPAWTAELDKVRPPYNIGVHTQAALDVLLAHKDVLDDMAARLRADREPLGRALAALPGVTVFPSSGNFLLLRTDRGADAVQAALAARRILVRNVSRFHPLLTDCLRVSIGAPDENAALLAALTDILSA</sequence>
<comment type="cofactor">
    <cofactor evidence="1">
        <name>pyridoxal 5'-phosphate</name>
        <dbReference type="ChEBI" id="CHEBI:597326"/>
    </cofactor>
</comment>
<feature type="domain" description="Aminotransferase class I/classII large" evidence="9">
    <location>
        <begin position="59"/>
        <end position="381"/>
    </location>
</feature>
<name>A0A484S789_9ZZZZ</name>
<evidence type="ECO:0000256" key="1">
    <source>
        <dbReference type="ARBA" id="ARBA00001933"/>
    </source>
</evidence>
<evidence type="ECO:0000256" key="4">
    <source>
        <dbReference type="ARBA" id="ARBA00022679"/>
    </source>
</evidence>
<evidence type="ECO:0000256" key="5">
    <source>
        <dbReference type="ARBA" id="ARBA00022898"/>
    </source>
</evidence>
<evidence type="ECO:0000256" key="8">
    <source>
        <dbReference type="SAM" id="MobiDB-lite"/>
    </source>
</evidence>
<dbReference type="Pfam" id="PF00155">
    <property type="entry name" value="Aminotran_1_2"/>
    <property type="match status" value="1"/>
</dbReference>
<dbReference type="PANTHER" id="PTHR42885">
    <property type="entry name" value="HISTIDINOL-PHOSPHATE AMINOTRANSFERASE-RELATED"/>
    <property type="match status" value="1"/>
</dbReference>
<accession>A0A484S789</accession>
<protein>
    <submittedName>
        <fullName evidence="11">Histidinol-phosphate aminotransferase</fullName>
        <ecNumber evidence="11">2.6.1.9</ecNumber>
    </submittedName>
</protein>